<comment type="caution">
    <text evidence="2">The sequence shown here is derived from an EMBL/GenBank/DDBJ whole genome shotgun (WGS) entry which is preliminary data.</text>
</comment>
<sequence length="223" mass="23969">MVFTSQILLGALTLSPALANPVKLEARQSTLPNFYTLTAYAPDNANLNGAKFQNGGNLFGKEVASYCPTSVGASCPNGTETVFSGAFYPACLVPGGQDLYVTHDGDIAITVQHSHYIPSDAYHNYEGWSWNALPTDTYSASMPDCPLDDPRYNCDTPSGYWTFHAPDAAEDVGGVVACPDPNYPESIQAYAVTPSFNRTDCTPMVGLGTHNYTGVNPPVWSYM</sequence>
<reference evidence="3" key="2">
    <citation type="journal article" date="2018" name="DNA Res.">
        <title>Comparative genome and transcriptome analyses reveal adaptations to opportunistic infections in woody plant degrading pathogens of Botryosphaeriaceae.</title>
        <authorList>
            <person name="Yan J.Y."/>
            <person name="Zhao W.S."/>
            <person name="Chen Z."/>
            <person name="Xing Q.K."/>
            <person name="Zhang W."/>
            <person name="Chethana K.W.T."/>
            <person name="Xue M.F."/>
            <person name="Xu J.P."/>
            <person name="Phillips A.J.L."/>
            <person name="Wang Y."/>
            <person name="Liu J.H."/>
            <person name="Liu M."/>
            <person name="Zhou Y."/>
            <person name="Jayawardena R.S."/>
            <person name="Manawasinghe I.S."/>
            <person name="Huang J.B."/>
            <person name="Qiao G.H."/>
            <person name="Fu C.Y."/>
            <person name="Guo F.F."/>
            <person name="Dissanayake A.J."/>
            <person name="Peng Y.L."/>
            <person name="Hyde K.D."/>
            <person name="Li X.H."/>
        </authorList>
    </citation>
    <scope>NUCLEOTIDE SEQUENCE</scope>
    <source>
        <strain evidence="3">CSS-01s</strain>
    </source>
</reference>
<dbReference type="InterPro" id="IPR052820">
    <property type="entry name" value="PhiA_domain"/>
</dbReference>
<feature type="signal peptide" evidence="1">
    <location>
        <begin position="1"/>
        <end position="19"/>
    </location>
</feature>
<keyword evidence="1" id="KW-0732">Signal</keyword>
<organism evidence="2 4">
    <name type="scientific">Lasiodiplodia theobromae</name>
    <dbReference type="NCBI Taxonomy" id="45133"/>
    <lineage>
        <taxon>Eukaryota</taxon>
        <taxon>Fungi</taxon>
        <taxon>Dikarya</taxon>
        <taxon>Ascomycota</taxon>
        <taxon>Pezizomycotina</taxon>
        <taxon>Dothideomycetes</taxon>
        <taxon>Dothideomycetes incertae sedis</taxon>
        <taxon>Botryosphaeriales</taxon>
        <taxon>Botryosphaeriaceae</taxon>
        <taxon>Lasiodiplodia</taxon>
    </lineage>
</organism>
<dbReference type="AlphaFoldDB" id="A0A5N5DTQ8"/>
<evidence type="ECO:0000313" key="3">
    <source>
        <dbReference type="EMBL" id="KAF9629355.1"/>
    </source>
</evidence>
<evidence type="ECO:0000313" key="4">
    <source>
        <dbReference type="Proteomes" id="UP000325902"/>
    </source>
</evidence>
<reference evidence="2 4" key="3">
    <citation type="journal article" date="2019" name="Sci. Rep.">
        <title>A multi-omics analysis of the grapevine pathogen Lasiodiplodia theobromae reveals that temperature affects the expression of virulence- and pathogenicity-related genes.</title>
        <authorList>
            <person name="Felix C."/>
            <person name="Meneses R."/>
            <person name="Goncalves M.F.M."/>
            <person name="Tilleman L."/>
            <person name="Duarte A.S."/>
            <person name="Jorrin-Novo J.V."/>
            <person name="Van de Peer Y."/>
            <person name="Deforce D."/>
            <person name="Van Nieuwerburgh F."/>
            <person name="Esteves A.C."/>
            <person name="Alves A."/>
        </authorList>
    </citation>
    <scope>NUCLEOTIDE SEQUENCE [LARGE SCALE GENOMIC DNA]</scope>
    <source>
        <strain evidence="2 4">LA-SOL3</strain>
    </source>
</reference>
<dbReference type="PANTHER" id="PTHR42047:SF1">
    <property type="entry name" value="PROTEIN, PUTATIVE (AFU_ORTHOLOGUE AFUA_6G03560)-RELATED"/>
    <property type="match status" value="1"/>
</dbReference>
<evidence type="ECO:0000256" key="1">
    <source>
        <dbReference type="SAM" id="SignalP"/>
    </source>
</evidence>
<accession>A0A5N5DTQ8</accession>
<keyword evidence="4" id="KW-1185">Reference proteome</keyword>
<evidence type="ECO:0000313" key="2">
    <source>
        <dbReference type="EMBL" id="KAB2581365.1"/>
    </source>
</evidence>
<feature type="chain" id="PRO_5036147875" evidence="1">
    <location>
        <begin position="20"/>
        <end position="223"/>
    </location>
</feature>
<dbReference type="PANTHER" id="PTHR42047">
    <property type="entry name" value="PROTEIN, PUTATIVE (AFU_ORTHOLOGUE AFUA_6G03560)-RELATED"/>
    <property type="match status" value="1"/>
</dbReference>
<dbReference type="Proteomes" id="UP000325902">
    <property type="component" value="Unassembled WGS sequence"/>
</dbReference>
<gene>
    <name evidence="3" type="ORF">BFW01_g10558</name>
    <name evidence="2" type="ORF">DBV05_g377</name>
</gene>
<dbReference type="OrthoDB" id="5430620at2759"/>
<dbReference type="EMBL" id="MDYX01000024">
    <property type="protein sequence ID" value="KAF9629355.1"/>
    <property type="molecule type" value="Genomic_DNA"/>
</dbReference>
<reference evidence="3" key="1">
    <citation type="submission" date="2016-08" db="EMBL/GenBank/DDBJ databases">
        <authorList>
            <person name="Yan J."/>
        </authorList>
    </citation>
    <scope>NUCLEOTIDE SEQUENCE</scope>
    <source>
        <strain evidence="3">CSS-01s</strain>
    </source>
</reference>
<name>A0A5N5DTQ8_9PEZI</name>
<proteinExistence type="predicted"/>
<protein>
    <submittedName>
        <fullName evidence="2">Putative secreted protein</fullName>
    </submittedName>
</protein>
<dbReference type="EMBL" id="VCHE01000001">
    <property type="protein sequence ID" value="KAB2581365.1"/>
    <property type="molecule type" value="Genomic_DNA"/>
</dbReference>
<dbReference type="Proteomes" id="UP000627934">
    <property type="component" value="Unassembled WGS sequence"/>
</dbReference>